<dbReference type="GO" id="GO:0043565">
    <property type="term" value="F:sequence-specific DNA binding"/>
    <property type="evidence" value="ECO:0007669"/>
    <property type="project" value="TreeGrafter"/>
</dbReference>
<dbReference type="PANTHER" id="PTHR30537">
    <property type="entry name" value="HTH-TYPE TRANSCRIPTIONAL REGULATOR"/>
    <property type="match status" value="1"/>
</dbReference>
<dbReference type="GO" id="GO:0003700">
    <property type="term" value="F:DNA-binding transcription factor activity"/>
    <property type="evidence" value="ECO:0007669"/>
    <property type="project" value="InterPro"/>
</dbReference>
<accession>A0A916QMB2</accession>
<dbReference type="Proteomes" id="UP000627715">
    <property type="component" value="Unassembled WGS sequence"/>
</dbReference>
<protein>
    <submittedName>
        <fullName evidence="6">LysR family transcriptional regulator</fullName>
    </submittedName>
</protein>
<dbReference type="CDD" id="cd08422">
    <property type="entry name" value="PBP2_CrgA_like"/>
    <property type="match status" value="1"/>
</dbReference>
<dbReference type="FunFam" id="1.10.10.10:FF:000001">
    <property type="entry name" value="LysR family transcriptional regulator"/>
    <property type="match status" value="1"/>
</dbReference>
<evidence type="ECO:0000256" key="1">
    <source>
        <dbReference type="ARBA" id="ARBA00009437"/>
    </source>
</evidence>
<dbReference type="Pfam" id="PF03466">
    <property type="entry name" value="LysR_substrate"/>
    <property type="match status" value="1"/>
</dbReference>
<evidence type="ECO:0000313" key="7">
    <source>
        <dbReference type="Proteomes" id="UP000627715"/>
    </source>
</evidence>
<dbReference type="Gene3D" id="1.10.10.10">
    <property type="entry name" value="Winged helix-like DNA-binding domain superfamily/Winged helix DNA-binding domain"/>
    <property type="match status" value="1"/>
</dbReference>
<evidence type="ECO:0000259" key="5">
    <source>
        <dbReference type="PROSITE" id="PS50931"/>
    </source>
</evidence>
<sequence>MSTLYYSLKQRLTCQLLLYNKQFIDNKNHFSFYYKIMDRIEILRTFITVASEKSFSKAAERLDKSPQLVSKYVSALEDDVGVRLLNRTTRRIHLTEAGLYYLERARLLLDDFDEMQNAVGDYQANPRGRLRISAPVSFATGHMGKLISDFTARYPDVTIDIQLNDRKVNIVDEGFDIAIRIGHLSDSSMVARKLAPIRLVACASPAYLQEHGYPTAISELSEHRLLGYSYMEQTDSLWRANVSQIESNNGDLLIKCAIEGRGIAVQPTFIAGEAIASGKLEVILTAYEPEPLGLYAVYAHRTLMSNKIRSFIDFMVDSFGDNPYWDQYTLLSSG</sequence>
<proteinExistence type="inferred from homology"/>
<dbReference type="InterPro" id="IPR036390">
    <property type="entry name" value="WH_DNA-bd_sf"/>
</dbReference>
<feature type="domain" description="HTH lysR-type" evidence="5">
    <location>
        <begin position="38"/>
        <end position="95"/>
    </location>
</feature>
<dbReference type="InterPro" id="IPR000847">
    <property type="entry name" value="LysR_HTH_N"/>
</dbReference>
<dbReference type="InterPro" id="IPR058163">
    <property type="entry name" value="LysR-type_TF_proteobact-type"/>
</dbReference>
<name>A0A916QMB2_9GAMM</name>
<dbReference type="Gene3D" id="3.40.190.290">
    <property type="match status" value="1"/>
</dbReference>
<dbReference type="InterPro" id="IPR005119">
    <property type="entry name" value="LysR_subst-bd"/>
</dbReference>
<evidence type="ECO:0000256" key="3">
    <source>
        <dbReference type="ARBA" id="ARBA00023125"/>
    </source>
</evidence>
<evidence type="ECO:0000313" key="6">
    <source>
        <dbReference type="EMBL" id="GFZ83384.1"/>
    </source>
</evidence>
<keyword evidence="3" id="KW-0238">DNA-binding</keyword>
<dbReference type="Pfam" id="PF00126">
    <property type="entry name" value="HTH_1"/>
    <property type="match status" value="1"/>
</dbReference>
<dbReference type="AlphaFoldDB" id="A0A916QMB2"/>
<comment type="caution">
    <text evidence="6">The sequence shown here is derived from an EMBL/GenBank/DDBJ whole genome shotgun (WGS) entry which is preliminary data.</text>
</comment>
<dbReference type="FunFam" id="3.40.190.290:FF:000001">
    <property type="entry name" value="Transcriptional regulator, LysR family"/>
    <property type="match status" value="1"/>
</dbReference>
<keyword evidence="2" id="KW-0805">Transcription regulation</keyword>
<reference evidence="6" key="2">
    <citation type="submission" date="2020-09" db="EMBL/GenBank/DDBJ databases">
        <authorList>
            <person name="Sun Q."/>
            <person name="Zhou Y."/>
        </authorList>
    </citation>
    <scope>NUCLEOTIDE SEQUENCE</scope>
    <source>
        <strain evidence="6">CGMCC 1.15425</strain>
    </source>
</reference>
<dbReference type="EMBL" id="BMIY01000014">
    <property type="protein sequence ID" value="GFZ83384.1"/>
    <property type="molecule type" value="Genomic_DNA"/>
</dbReference>
<comment type="similarity">
    <text evidence="1">Belongs to the LysR transcriptional regulatory family.</text>
</comment>
<dbReference type="InterPro" id="IPR036388">
    <property type="entry name" value="WH-like_DNA-bd_sf"/>
</dbReference>
<dbReference type="PANTHER" id="PTHR30537:SF5">
    <property type="entry name" value="HTH-TYPE TRANSCRIPTIONAL ACTIVATOR TTDR-RELATED"/>
    <property type="match status" value="1"/>
</dbReference>
<keyword evidence="7" id="KW-1185">Reference proteome</keyword>
<evidence type="ECO:0000256" key="2">
    <source>
        <dbReference type="ARBA" id="ARBA00023015"/>
    </source>
</evidence>
<dbReference type="SUPFAM" id="SSF53850">
    <property type="entry name" value="Periplasmic binding protein-like II"/>
    <property type="match status" value="1"/>
</dbReference>
<organism evidence="6 7">
    <name type="scientific">Pseudohongiella nitratireducens</name>
    <dbReference type="NCBI Taxonomy" id="1768907"/>
    <lineage>
        <taxon>Bacteria</taxon>
        <taxon>Pseudomonadati</taxon>
        <taxon>Pseudomonadota</taxon>
        <taxon>Gammaproteobacteria</taxon>
        <taxon>Pseudomonadales</taxon>
        <taxon>Pseudohongiellaceae</taxon>
        <taxon>Pseudohongiella</taxon>
    </lineage>
</organism>
<dbReference type="SUPFAM" id="SSF46785">
    <property type="entry name" value="Winged helix' DNA-binding domain"/>
    <property type="match status" value="1"/>
</dbReference>
<dbReference type="GO" id="GO:0006351">
    <property type="term" value="P:DNA-templated transcription"/>
    <property type="evidence" value="ECO:0007669"/>
    <property type="project" value="TreeGrafter"/>
</dbReference>
<dbReference type="PROSITE" id="PS50931">
    <property type="entry name" value="HTH_LYSR"/>
    <property type="match status" value="1"/>
</dbReference>
<evidence type="ECO:0000256" key="4">
    <source>
        <dbReference type="ARBA" id="ARBA00023163"/>
    </source>
</evidence>
<reference evidence="6" key="1">
    <citation type="journal article" date="2014" name="Int. J. Syst. Evol. Microbiol.">
        <title>Complete genome sequence of Corynebacterium casei LMG S-19264T (=DSM 44701T), isolated from a smear-ripened cheese.</title>
        <authorList>
            <consortium name="US DOE Joint Genome Institute (JGI-PGF)"/>
            <person name="Walter F."/>
            <person name="Albersmeier A."/>
            <person name="Kalinowski J."/>
            <person name="Ruckert C."/>
        </authorList>
    </citation>
    <scope>NUCLEOTIDE SEQUENCE</scope>
    <source>
        <strain evidence="6">CGMCC 1.15425</strain>
    </source>
</reference>
<gene>
    <name evidence="6" type="ORF">GCM10011403_28780</name>
</gene>
<keyword evidence="4" id="KW-0804">Transcription</keyword>